<accession>A5FYW3</accession>
<evidence type="ECO:0000313" key="5">
    <source>
        <dbReference type="EMBL" id="ABQ30795.1"/>
    </source>
</evidence>
<dbReference type="InterPro" id="IPR000843">
    <property type="entry name" value="HTH_LacI"/>
</dbReference>
<keyword evidence="6" id="KW-1185">Reference proteome</keyword>
<dbReference type="Pfam" id="PF00356">
    <property type="entry name" value="LacI"/>
    <property type="match status" value="1"/>
</dbReference>
<evidence type="ECO:0000259" key="4">
    <source>
        <dbReference type="PROSITE" id="PS50932"/>
    </source>
</evidence>
<dbReference type="AlphaFoldDB" id="A5FYW3"/>
<dbReference type="GO" id="GO:0003700">
    <property type="term" value="F:DNA-binding transcription factor activity"/>
    <property type="evidence" value="ECO:0007669"/>
    <property type="project" value="TreeGrafter"/>
</dbReference>
<dbReference type="HOGENOM" id="CLU_037628_6_3_5"/>
<dbReference type="RefSeq" id="WP_011942354.1">
    <property type="nucleotide sequence ID" value="NC_009484.1"/>
</dbReference>
<dbReference type="STRING" id="349163.Acry_1589"/>
<proteinExistence type="predicted"/>
<keyword evidence="1" id="KW-0805">Transcription regulation</keyword>
<dbReference type="SMART" id="SM00354">
    <property type="entry name" value="HTH_LACI"/>
    <property type="match status" value="1"/>
</dbReference>
<dbReference type="CDD" id="cd01392">
    <property type="entry name" value="HTH_LacI"/>
    <property type="match status" value="1"/>
</dbReference>
<dbReference type="Gene3D" id="3.40.50.2300">
    <property type="match status" value="2"/>
</dbReference>
<dbReference type="Pfam" id="PF13377">
    <property type="entry name" value="Peripla_BP_3"/>
    <property type="match status" value="1"/>
</dbReference>
<dbReference type="PANTHER" id="PTHR30146">
    <property type="entry name" value="LACI-RELATED TRANSCRIPTIONAL REPRESSOR"/>
    <property type="match status" value="1"/>
</dbReference>
<dbReference type="KEGG" id="acr:Acry_1589"/>
<organism evidence="5 6">
    <name type="scientific">Acidiphilium cryptum (strain JF-5)</name>
    <dbReference type="NCBI Taxonomy" id="349163"/>
    <lineage>
        <taxon>Bacteria</taxon>
        <taxon>Pseudomonadati</taxon>
        <taxon>Pseudomonadota</taxon>
        <taxon>Alphaproteobacteria</taxon>
        <taxon>Acetobacterales</taxon>
        <taxon>Acidocellaceae</taxon>
        <taxon>Acidiphilium</taxon>
    </lineage>
</organism>
<dbReference type="InterPro" id="IPR010982">
    <property type="entry name" value="Lambda_DNA-bd_dom_sf"/>
</dbReference>
<dbReference type="PROSITE" id="PS00356">
    <property type="entry name" value="HTH_LACI_1"/>
    <property type="match status" value="1"/>
</dbReference>
<dbReference type="PROSITE" id="PS50932">
    <property type="entry name" value="HTH_LACI_2"/>
    <property type="match status" value="1"/>
</dbReference>
<dbReference type="SUPFAM" id="SSF53822">
    <property type="entry name" value="Periplasmic binding protein-like I"/>
    <property type="match status" value="1"/>
</dbReference>
<keyword evidence="2" id="KW-0238">DNA-binding</keyword>
<evidence type="ECO:0000256" key="3">
    <source>
        <dbReference type="ARBA" id="ARBA00023163"/>
    </source>
</evidence>
<dbReference type="EMBL" id="CP000697">
    <property type="protein sequence ID" value="ABQ30795.1"/>
    <property type="molecule type" value="Genomic_DNA"/>
</dbReference>
<gene>
    <name evidence="5" type="ordered locus">Acry_1589</name>
</gene>
<dbReference type="eggNOG" id="COG1609">
    <property type="taxonomic scope" value="Bacteria"/>
</dbReference>
<dbReference type="CDD" id="cd01575">
    <property type="entry name" value="PBP1_GntR"/>
    <property type="match status" value="1"/>
</dbReference>
<evidence type="ECO:0000256" key="2">
    <source>
        <dbReference type="ARBA" id="ARBA00023125"/>
    </source>
</evidence>
<dbReference type="PANTHER" id="PTHR30146:SF33">
    <property type="entry name" value="TRANSCRIPTIONAL REGULATOR"/>
    <property type="match status" value="1"/>
</dbReference>
<sequence>MASPPDRAPTMDDVAAAAGVSKMTVSRALRGARVAAATRARIMEAVARLGYVPHAAAGALASRRSGFVAAIVPSMDNSNFAETIAGLEAALRQAGLDLLLGTTLYSNAREEELLHTLMRHRPEGIVLTGGVHSRRVAALLGRSALPVVETWDLPSSPIGGVVGFSNRAAGALMTAHLAAIGRRRIAFLGGASRRDPRGEDRGRGYEEALAAAGLGPPLLFRHGQPPLSMRHGAEGMALLLERWPETDAVVCASDLIAFGAIAECQRRGIGVPERIAIGGFGDFEVSRCAVPAISTVAVDARGIGERAGAMLVRAVAARRRGEAAAPERIEVGLRLAARGSTVAPRRDS</sequence>
<evidence type="ECO:0000313" key="6">
    <source>
        <dbReference type="Proteomes" id="UP000000245"/>
    </source>
</evidence>
<dbReference type="InterPro" id="IPR046335">
    <property type="entry name" value="LacI/GalR-like_sensor"/>
</dbReference>
<protein>
    <submittedName>
        <fullName evidence="5">Transcriptional regulator, LacI family</fullName>
    </submittedName>
</protein>
<dbReference type="SUPFAM" id="SSF47413">
    <property type="entry name" value="lambda repressor-like DNA-binding domains"/>
    <property type="match status" value="1"/>
</dbReference>
<dbReference type="InterPro" id="IPR028082">
    <property type="entry name" value="Peripla_BP_I"/>
</dbReference>
<evidence type="ECO:0000256" key="1">
    <source>
        <dbReference type="ARBA" id="ARBA00023015"/>
    </source>
</evidence>
<dbReference type="GO" id="GO:0000976">
    <property type="term" value="F:transcription cis-regulatory region binding"/>
    <property type="evidence" value="ECO:0007669"/>
    <property type="project" value="TreeGrafter"/>
</dbReference>
<dbReference type="Proteomes" id="UP000000245">
    <property type="component" value="Chromosome"/>
</dbReference>
<keyword evidence="3" id="KW-0804">Transcription</keyword>
<dbReference type="Gene3D" id="1.10.260.40">
    <property type="entry name" value="lambda repressor-like DNA-binding domains"/>
    <property type="match status" value="1"/>
</dbReference>
<name>A5FYW3_ACICJ</name>
<feature type="domain" description="HTH lacI-type" evidence="4">
    <location>
        <begin position="9"/>
        <end position="62"/>
    </location>
</feature>
<reference evidence="5 6" key="1">
    <citation type="submission" date="2007-05" db="EMBL/GenBank/DDBJ databases">
        <title>Complete sequence of chromosome of Acidiphilium cryptum JF-5.</title>
        <authorList>
            <consortium name="US DOE Joint Genome Institute"/>
            <person name="Copeland A."/>
            <person name="Lucas S."/>
            <person name="Lapidus A."/>
            <person name="Barry K."/>
            <person name="Detter J.C."/>
            <person name="Glavina del Rio T."/>
            <person name="Hammon N."/>
            <person name="Israni S."/>
            <person name="Dalin E."/>
            <person name="Tice H."/>
            <person name="Pitluck S."/>
            <person name="Sims D."/>
            <person name="Brettin T."/>
            <person name="Bruce D."/>
            <person name="Han C."/>
            <person name="Schmutz J."/>
            <person name="Larimer F."/>
            <person name="Land M."/>
            <person name="Hauser L."/>
            <person name="Kyrpides N."/>
            <person name="Kim E."/>
            <person name="Magnuson T."/>
            <person name="Richardson P."/>
        </authorList>
    </citation>
    <scope>NUCLEOTIDE SEQUENCE [LARGE SCALE GENOMIC DNA]</scope>
    <source>
        <strain evidence="5 6">JF-5</strain>
    </source>
</reference>